<dbReference type="GO" id="GO:0005829">
    <property type="term" value="C:cytosol"/>
    <property type="evidence" value="ECO:0007669"/>
    <property type="project" value="InterPro"/>
</dbReference>
<sequence>MSATLLVTGFEPFGGDATNPSGDAARLLHGHVMAGHVVRGAVLPCVFAEAPLRLRALVDAHRPVLLLCLGLAASRRGFHLERVAINLIDARIADNAGAQPVDAPVDPAGPPAAFTTLPVKAMAAALRAEGFDADVSYSAGTYVCNQVFHAAMALPVPRAGFLHVGGDLDAHTIAAGVRVALAAALAHDTDLGGTAGRID</sequence>
<dbReference type="Gene3D" id="3.40.630.20">
    <property type="entry name" value="Peptidase C15, pyroglutamyl peptidase I-like"/>
    <property type="match status" value="1"/>
</dbReference>
<protein>
    <recommendedName>
        <fullName evidence="6">Pyroglutamyl-peptidase I</fullName>
        <ecNumber evidence="6">3.4.19.3</ecNumber>
    </recommendedName>
</protein>
<keyword evidence="5" id="KW-0788">Thiol protease</keyword>
<evidence type="ECO:0000256" key="4">
    <source>
        <dbReference type="ARBA" id="ARBA00022801"/>
    </source>
</evidence>
<dbReference type="InterPro" id="IPR000816">
    <property type="entry name" value="Peptidase_C15"/>
</dbReference>
<dbReference type="PROSITE" id="PS01334">
    <property type="entry name" value="PYRASE_CYS"/>
    <property type="match status" value="1"/>
</dbReference>
<dbReference type="RefSeq" id="WP_128199921.1">
    <property type="nucleotide sequence ID" value="NZ_SACT01000007.1"/>
</dbReference>
<dbReference type="Proteomes" id="UP000288178">
    <property type="component" value="Unassembled WGS sequence"/>
</dbReference>
<evidence type="ECO:0000256" key="6">
    <source>
        <dbReference type="PROSITE-ProRule" id="PRU10077"/>
    </source>
</evidence>
<evidence type="ECO:0000256" key="1">
    <source>
        <dbReference type="ARBA" id="ARBA00006641"/>
    </source>
</evidence>
<evidence type="ECO:0000256" key="5">
    <source>
        <dbReference type="ARBA" id="ARBA00022807"/>
    </source>
</evidence>
<proteinExistence type="inferred from homology"/>
<keyword evidence="3" id="KW-0645">Protease</keyword>
<dbReference type="InterPro" id="IPR033694">
    <property type="entry name" value="PGPEP1_Cys_AS"/>
</dbReference>
<dbReference type="SUPFAM" id="SSF53182">
    <property type="entry name" value="Pyrrolidone carboxyl peptidase (pyroglutamate aminopeptidase)"/>
    <property type="match status" value="1"/>
</dbReference>
<dbReference type="CDD" id="cd00501">
    <property type="entry name" value="Peptidase_C15"/>
    <property type="match status" value="1"/>
</dbReference>
<accession>A0A3S2U754</accession>
<dbReference type="GO" id="GO:0016920">
    <property type="term" value="F:pyroglutamyl-peptidase activity"/>
    <property type="evidence" value="ECO:0007669"/>
    <property type="project" value="UniProtKB-EC"/>
</dbReference>
<dbReference type="InterPro" id="IPR036440">
    <property type="entry name" value="Peptidase_C15-like_sf"/>
</dbReference>
<dbReference type="Pfam" id="PF01470">
    <property type="entry name" value="Peptidase_C15"/>
    <property type="match status" value="1"/>
</dbReference>
<keyword evidence="2" id="KW-0963">Cytoplasm</keyword>
<dbReference type="GO" id="GO:0006508">
    <property type="term" value="P:proteolysis"/>
    <property type="evidence" value="ECO:0007669"/>
    <property type="project" value="UniProtKB-KW"/>
</dbReference>
<reference evidence="7 8" key="1">
    <citation type="submission" date="2019-01" db="EMBL/GenBank/DDBJ databases">
        <authorList>
            <person name="Chen W.-M."/>
        </authorList>
    </citation>
    <scope>NUCLEOTIDE SEQUENCE [LARGE SCALE GENOMIC DNA]</scope>
    <source>
        <strain evidence="7 8">ICH-3</strain>
    </source>
</reference>
<dbReference type="PANTHER" id="PTHR23402">
    <property type="entry name" value="PROTEASE FAMILY C15 PYROGLUTAMYL-PEPTIDASE I-RELATED"/>
    <property type="match status" value="1"/>
</dbReference>
<keyword evidence="8" id="KW-1185">Reference proteome</keyword>
<dbReference type="EMBL" id="SACT01000007">
    <property type="protein sequence ID" value="RVT49749.1"/>
    <property type="molecule type" value="Genomic_DNA"/>
</dbReference>
<name>A0A3S2U754_9BURK</name>
<evidence type="ECO:0000313" key="7">
    <source>
        <dbReference type="EMBL" id="RVT49749.1"/>
    </source>
</evidence>
<comment type="caution">
    <text evidence="7">The sequence shown here is derived from an EMBL/GenBank/DDBJ whole genome shotgun (WGS) entry which is preliminary data.</text>
</comment>
<dbReference type="PIRSF" id="PIRSF015592">
    <property type="entry name" value="Prld-crbxl_pptds"/>
    <property type="match status" value="1"/>
</dbReference>
<comment type="similarity">
    <text evidence="1">Belongs to the peptidase C15 family.</text>
</comment>
<dbReference type="PRINTS" id="PR00706">
    <property type="entry name" value="PYROGLUPTASE"/>
</dbReference>
<evidence type="ECO:0000313" key="8">
    <source>
        <dbReference type="Proteomes" id="UP000288178"/>
    </source>
</evidence>
<evidence type="ECO:0000256" key="3">
    <source>
        <dbReference type="ARBA" id="ARBA00022670"/>
    </source>
</evidence>
<dbReference type="AlphaFoldDB" id="A0A3S2U754"/>
<gene>
    <name evidence="7" type="ORF">ENE75_19105</name>
</gene>
<evidence type="ECO:0000256" key="2">
    <source>
        <dbReference type="ARBA" id="ARBA00022490"/>
    </source>
</evidence>
<organism evidence="7 8">
    <name type="scientific">Rubrivivax albus</name>
    <dbReference type="NCBI Taxonomy" id="2499835"/>
    <lineage>
        <taxon>Bacteria</taxon>
        <taxon>Pseudomonadati</taxon>
        <taxon>Pseudomonadota</taxon>
        <taxon>Betaproteobacteria</taxon>
        <taxon>Burkholderiales</taxon>
        <taxon>Sphaerotilaceae</taxon>
        <taxon>Rubrivivax</taxon>
    </lineage>
</organism>
<keyword evidence="4" id="KW-0378">Hydrolase</keyword>
<dbReference type="PANTHER" id="PTHR23402:SF1">
    <property type="entry name" value="PYROGLUTAMYL-PEPTIDASE I"/>
    <property type="match status" value="1"/>
</dbReference>
<dbReference type="OrthoDB" id="9779738at2"/>
<dbReference type="InterPro" id="IPR016125">
    <property type="entry name" value="Peptidase_C15-like"/>
</dbReference>
<comment type="catalytic activity">
    <reaction evidence="6">
        <text>Release of an N-terminal pyroglutamyl group from a polypeptide, the second amino acid generally not being Pro.</text>
        <dbReference type="EC" id="3.4.19.3"/>
    </reaction>
</comment>
<dbReference type="EC" id="3.4.19.3" evidence="6"/>
<feature type="active site" evidence="6">
    <location>
        <position position="144"/>
    </location>
</feature>